<dbReference type="AlphaFoldDB" id="A0A9W7DRE7"/>
<proteinExistence type="predicted"/>
<gene>
    <name evidence="1" type="ORF">TrRE_jg2088</name>
</gene>
<name>A0A9W7DRE7_9STRA</name>
<evidence type="ECO:0000313" key="2">
    <source>
        <dbReference type="Proteomes" id="UP001165082"/>
    </source>
</evidence>
<evidence type="ECO:0000313" key="1">
    <source>
        <dbReference type="EMBL" id="GMH47998.1"/>
    </source>
</evidence>
<comment type="caution">
    <text evidence="1">The sequence shown here is derived from an EMBL/GenBank/DDBJ whole genome shotgun (WGS) entry which is preliminary data.</text>
</comment>
<dbReference type="OrthoDB" id="193700at2759"/>
<accession>A0A9W7DRE7</accession>
<reference evidence="1" key="1">
    <citation type="submission" date="2022-07" db="EMBL/GenBank/DDBJ databases">
        <title>Genome analysis of Parmales, a sister group of diatoms, reveals the evolutionary specialization of diatoms from phago-mixotrophs to photoautotrophs.</title>
        <authorList>
            <person name="Ban H."/>
            <person name="Sato S."/>
            <person name="Yoshikawa S."/>
            <person name="Kazumasa Y."/>
            <person name="Nakamura Y."/>
            <person name="Ichinomiya M."/>
            <person name="Saitoh K."/>
            <person name="Sato N."/>
            <person name="Blanc-Mathieu R."/>
            <person name="Endo H."/>
            <person name="Kuwata A."/>
            <person name="Ogata H."/>
        </authorList>
    </citation>
    <scope>NUCLEOTIDE SEQUENCE</scope>
</reference>
<dbReference type="Proteomes" id="UP001165082">
    <property type="component" value="Unassembled WGS sequence"/>
</dbReference>
<sequence>MRLMTIILATAAGTSFRLQGASRSSLRITQTRLFAAPRKKLPSRRVDISCASCGQKLFRYAKGNGAGSRLVKVYKERIVKDFTGSPCVCPNTDCGVEFCREVVIKGRPAFKIVQGKVVMK</sequence>
<dbReference type="EMBL" id="BRXZ01004393">
    <property type="protein sequence ID" value="GMH47998.1"/>
    <property type="molecule type" value="Genomic_DNA"/>
</dbReference>
<organism evidence="1 2">
    <name type="scientific">Triparma retinervis</name>
    <dbReference type="NCBI Taxonomy" id="2557542"/>
    <lineage>
        <taxon>Eukaryota</taxon>
        <taxon>Sar</taxon>
        <taxon>Stramenopiles</taxon>
        <taxon>Ochrophyta</taxon>
        <taxon>Bolidophyceae</taxon>
        <taxon>Parmales</taxon>
        <taxon>Triparmaceae</taxon>
        <taxon>Triparma</taxon>
    </lineage>
</organism>
<keyword evidence="2" id="KW-1185">Reference proteome</keyword>
<protein>
    <submittedName>
        <fullName evidence="1">Uncharacterized protein</fullName>
    </submittedName>
</protein>